<proteinExistence type="predicted"/>
<accession>A0A9P6JNZ5</accession>
<dbReference type="PROSITE" id="PS50181">
    <property type="entry name" value="FBOX"/>
    <property type="match status" value="1"/>
</dbReference>
<dbReference type="InterPro" id="IPR001810">
    <property type="entry name" value="F-box_dom"/>
</dbReference>
<reference evidence="2" key="1">
    <citation type="submission" date="2020-11" db="EMBL/GenBank/DDBJ databases">
        <authorList>
            <consortium name="DOE Joint Genome Institute"/>
            <person name="Ahrendt S."/>
            <person name="Riley R."/>
            <person name="Andreopoulos W."/>
            <person name="Labutti K."/>
            <person name="Pangilinan J."/>
            <person name="Ruiz-Duenas F.J."/>
            <person name="Barrasa J.M."/>
            <person name="Sanchez-Garcia M."/>
            <person name="Camarero S."/>
            <person name="Miyauchi S."/>
            <person name="Serrano A."/>
            <person name="Linde D."/>
            <person name="Babiker R."/>
            <person name="Drula E."/>
            <person name="Ayuso-Fernandez I."/>
            <person name="Pacheco R."/>
            <person name="Padilla G."/>
            <person name="Ferreira P."/>
            <person name="Barriuso J."/>
            <person name="Kellner H."/>
            <person name="Castanera R."/>
            <person name="Alfaro M."/>
            <person name="Ramirez L."/>
            <person name="Pisabarro A.G."/>
            <person name="Kuo A."/>
            <person name="Tritt A."/>
            <person name="Lipzen A."/>
            <person name="He G."/>
            <person name="Yan M."/>
            <person name="Ng V."/>
            <person name="Cullen D."/>
            <person name="Martin F."/>
            <person name="Rosso M.-N."/>
            <person name="Henrissat B."/>
            <person name="Hibbett D."/>
            <person name="Martinez A.T."/>
            <person name="Grigoriev I.V."/>
        </authorList>
    </citation>
    <scope>NUCLEOTIDE SEQUENCE</scope>
    <source>
        <strain evidence="2">CBS 506.95</strain>
    </source>
</reference>
<dbReference type="OrthoDB" id="2885124at2759"/>
<feature type="domain" description="F-box" evidence="1">
    <location>
        <begin position="8"/>
        <end position="54"/>
    </location>
</feature>
<evidence type="ECO:0000313" key="2">
    <source>
        <dbReference type="EMBL" id="KAF9527611.1"/>
    </source>
</evidence>
<name>A0A9P6JNZ5_9AGAR</name>
<comment type="caution">
    <text evidence="2">The sequence shown here is derived from an EMBL/GenBank/DDBJ whole genome shotgun (WGS) entry which is preliminary data.</text>
</comment>
<dbReference type="AlphaFoldDB" id="A0A9P6JNZ5"/>
<evidence type="ECO:0000313" key="3">
    <source>
        <dbReference type="Proteomes" id="UP000807306"/>
    </source>
</evidence>
<protein>
    <recommendedName>
        <fullName evidence="1">F-box domain-containing protein</fullName>
    </recommendedName>
</protein>
<organism evidence="2 3">
    <name type="scientific">Crepidotus variabilis</name>
    <dbReference type="NCBI Taxonomy" id="179855"/>
    <lineage>
        <taxon>Eukaryota</taxon>
        <taxon>Fungi</taxon>
        <taxon>Dikarya</taxon>
        <taxon>Basidiomycota</taxon>
        <taxon>Agaricomycotina</taxon>
        <taxon>Agaricomycetes</taxon>
        <taxon>Agaricomycetidae</taxon>
        <taxon>Agaricales</taxon>
        <taxon>Agaricineae</taxon>
        <taxon>Crepidotaceae</taxon>
        <taxon>Crepidotus</taxon>
    </lineage>
</organism>
<gene>
    <name evidence="2" type="ORF">CPB83DRAFT_884035</name>
</gene>
<dbReference type="EMBL" id="MU157859">
    <property type="protein sequence ID" value="KAF9527611.1"/>
    <property type="molecule type" value="Genomic_DNA"/>
</dbReference>
<sequence>MYPLKSQSKGLQELPIELLTEILKYTEWCDVLHLRQTCKWVYAVSHEHAIWLALLRHGNNKAEVQPYHSDRPLHLYNAEELESLVLRQHKVFDGWRKPNTFPLLRRTILAPNRSLWCAYPVKGGRWFLVGNRQGDILYFDLDATKATARVLIPFQYSSSARIHLLIAVDMDNDEPFLTFNLAVTALYYASDPEESHKLIQIWRITHKVDDRGRIVDLIAHHSRSFLEEKGIDIASKTYRWYTCIVNWQMTNQTSLSYKRTIIDDQSFDRVAFLPNNWFLCNSFAYLELPEITLPVSQCILPKTLPRRFFGISSIYFSEAFTVRNSERFVFSTTRGVKSIIFPHNNPVDAELVTLYQDRSFFDDGQASFNYAAFISGLELSIRYYTWPDIERYSGDIHLDEESGRIVTSGQDEEYNIMKLDI</sequence>
<dbReference type="SUPFAM" id="SSF81383">
    <property type="entry name" value="F-box domain"/>
    <property type="match status" value="1"/>
</dbReference>
<evidence type="ECO:0000259" key="1">
    <source>
        <dbReference type="PROSITE" id="PS50181"/>
    </source>
</evidence>
<dbReference type="Gene3D" id="1.20.1280.50">
    <property type="match status" value="1"/>
</dbReference>
<keyword evidence="3" id="KW-1185">Reference proteome</keyword>
<dbReference type="InterPro" id="IPR036047">
    <property type="entry name" value="F-box-like_dom_sf"/>
</dbReference>
<dbReference type="Proteomes" id="UP000807306">
    <property type="component" value="Unassembled WGS sequence"/>
</dbReference>